<dbReference type="Proteomes" id="UP000722989">
    <property type="component" value="Unassembled WGS sequence"/>
</dbReference>
<name>A0ABX0XUX7_9ACTN</name>
<accession>A0ABX0XUX7</accession>
<feature type="transmembrane region" description="Helical" evidence="1">
    <location>
        <begin position="242"/>
        <end position="264"/>
    </location>
</feature>
<keyword evidence="1" id="KW-0812">Transmembrane</keyword>
<gene>
    <name evidence="2" type="ORF">HC031_05280</name>
</gene>
<keyword evidence="3" id="KW-1185">Reference proteome</keyword>
<reference evidence="2 3" key="1">
    <citation type="submission" date="2020-03" db="EMBL/GenBank/DDBJ databases">
        <title>WGS of the type strain of Planosporangium spp.</title>
        <authorList>
            <person name="Thawai C."/>
        </authorList>
    </citation>
    <scope>NUCLEOTIDE SEQUENCE [LARGE SCALE GENOMIC DNA]</scope>
    <source>
        <strain evidence="2 3">TBRC 5610</strain>
    </source>
</reference>
<comment type="caution">
    <text evidence="2">The sequence shown here is derived from an EMBL/GenBank/DDBJ whole genome shotgun (WGS) entry which is preliminary data.</text>
</comment>
<dbReference type="InterPro" id="IPR018650">
    <property type="entry name" value="STSV1_Orf64"/>
</dbReference>
<keyword evidence="1" id="KW-0472">Membrane</keyword>
<organism evidence="2 3">
    <name type="scientific">Planosporangium thailandense</name>
    <dbReference type="NCBI Taxonomy" id="765197"/>
    <lineage>
        <taxon>Bacteria</taxon>
        <taxon>Bacillati</taxon>
        <taxon>Actinomycetota</taxon>
        <taxon>Actinomycetes</taxon>
        <taxon>Micromonosporales</taxon>
        <taxon>Micromonosporaceae</taxon>
        <taxon>Planosporangium</taxon>
    </lineage>
</organism>
<feature type="transmembrane region" description="Helical" evidence="1">
    <location>
        <begin position="187"/>
        <end position="210"/>
    </location>
</feature>
<proteinExistence type="predicted"/>
<keyword evidence="1" id="KW-1133">Transmembrane helix</keyword>
<protein>
    <submittedName>
        <fullName evidence="2">DUF2079 domain-containing protein</fullName>
    </submittedName>
</protein>
<dbReference type="Pfam" id="PF09852">
    <property type="entry name" value="DUF2079"/>
    <property type="match status" value="1"/>
</dbReference>
<dbReference type="EMBL" id="JAATVY010000002">
    <property type="protein sequence ID" value="NJC69132.1"/>
    <property type="molecule type" value="Genomic_DNA"/>
</dbReference>
<feature type="transmembrane region" description="Helical" evidence="1">
    <location>
        <begin position="284"/>
        <end position="302"/>
    </location>
</feature>
<evidence type="ECO:0000313" key="3">
    <source>
        <dbReference type="Proteomes" id="UP000722989"/>
    </source>
</evidence>
<evidence type="ECO:0000313" key="2">
    <source>
        <dbReference type="EMBL" id="NJC69132.1"/>
    </source>
</evidence>
<sequence>MLAALLFAGYAALSVSRHRRLQTSGYDLGIFEQAVRAYAWLRAPISPLKGPGFNLLGDHFHPILVTLAPMYRLFPSPITLQVAQAALLSCSAIPVTRLAIRVAGTVPGFVIGAGYGLSWGLQNAAGFDFHEICFAVPLLAFSLESLVRERWRAAVVWAAPLALVKEDMPITVAMIGIYLALHGRRRLGAAVTAAALAVVLLVIMVIIPALNPGGHFSYLSYAAGASQDPVTRLLTPSVKLHTLLLVLAPSALLALRSPIMIMALPTLAWRFWSNNPDHWRTNNHYSAVLMPVVFVAFVDGLARLRSRRPHLARPVTVAAATSCAMVTATLAPGLPLWDLTSVAWRPDPTATAARDVLRQIPDGAVVAADNWLAPQLTNRTTVYLFPQERAQGVRPEWIVTFAQPKAFPDPNLQAARLADLPAEGYTLVRQDDGVLLFRRTAGS</sequence>
<evidence type="ECO:0000256" key="1">
    <source>
        <dbReference type="SAM" id="Phobius"/>
    </source>
</evidence>
<feature type="transmembrane region" description="Helical" evidence="1">
    <location>
        <begin position="102"/>
        <end position="121"/>
    </location>
</feature>